<sequence length="174" mass="19144">MGCSTSAPAVSEANSKRTLSANKVSDNATDSKSKMGDQENSGEKDTYPASEAYIIPLSDDAETKVYTAGAPEAEDLLAATVKKQPPKRIQELMEQAAENETATLNLQDLEEKLEKAEERRKEYLQQKITTIQKTTQMLTRSGSKELLDKLETTQIFDGKAAEKDNPADKEAEKK</sequence>
<evidence type="ECO:0000313" key="3">
    <source>
        <dbReference type="Proteomes" id="UP001652620"/>
    </source>
</evidence>
<feature type="compositionally biased region" description="Polar residues" evidence="2">
    <location>
        <begin position="1"/>
        <end position="28"/>
    </location>
</feature>
<evidence type="ECO:0000313" key="7">
    <source>
        <dbReference type="RefSeq" id="XP_049309462.1"/>
    </source>
</evidence>
<dbReference type="GeneID" id="105226834"/>
<keyword evidence="1" id="KW-0175">Coiled coil</keyword>
<evidence type="ECO:0000313" key="4">
    <source>
        <dbReference type="RefSeq" id="XP_011204218.2"/>
    </source>
</evidence>
<keyword evidence="3" id="KW-1185">Reference proteome</keyword>
<evidence type="ECO:0000256" key="2">
    <source>
        <dbReference type="SAM" id="MobiDB-lite"/>
    </source>
</evidence>
<dbReference type="RefSeq" id="XP_049309462.1">
    <property type="nucleotide sequence ID" value="XM_049453505.1"/>
</dbReference>
<dbReference type="Proteomes" id="UP001652620">
    <property type="component" value="Chromosome 3"/>
</dbReference>
<dbReference type="AlphaFoldDB" id="A0A6I9V638"/>
<gene>
    <name evidence="4 5 6 7" type="primary">LOC105226834</name>
</gene>
<proteinExistence type="predicted"/>
<evidence type="ECO:0000313" key="5">
    <source>
        <dbReference type="RefSeq" id="XP_029406335.2"/>
    </source>
</evidence>
<name>A0A6I9V638_BACDO</name>
<feature type="compositionally biased region" description="Basic and acidic residues" evidence="2">
    <location>
        <begin position="29"/>
        <end position="46"/>
    </location>
</feature>
<protein>
    <submittedName>
        <fullName evidence="4 5">Uncharacterized protein LOC105226834</fullName>
    </submittedName>
</protein>
<organism evidence="3 4">
    <name type="scientific">Bactrocera dorsalis</name>
    <name type="common">Oriental fruit fly</name>
    <name type="synonym">Dacus dorsalis</name>
    <dbReference type="NCBI Taxonomy" id="27457"/>
    <lineage>
        <taxon>Eukaryota</taxon>
        <taxon>Metazoa</taxon>
        <taxon>Ecdysozoa</taxon>
        <taxon>Arthropoda</taxon>
        <taxon>Hexapoda</taxon>
        <taxon>Insecta</taxon>
        <taxon>Pterygota</taxon>
        <taxon>Neoptera</taxon>
        <taxon>Endopterygota</taxon>
        <taxon>Diptera</taxon>
        <taxon>Brachycera</taxon>
        <taxon>Muscomorpha</taxon>
        <taxon>Tephritoidea</taxon>
        <taxon>Tephritidae</taxon>
        <taxon>Bactrocera</taxon>
        <taxon>Bactrocera</taxon>
    </lineage>
</organism>
<dbReference type="RefSeq" id="XP_029406336.2">
    <property type="nucleotide sequence ID" value="XM_029550476.2"/>
</dbReference>
<dbReference type="RefSeq" id="XP_029406335.2">
    <property type="nucleotide sequence ID" value="XM_029550475.2"/>
</dbReference>
<evidence type="ECO:0000313" key="6">
    <source>
        <dbReference type="RefSeq" id="XP_029406336.2"/>
    </source>
</evidence>
<feature type="region of interest" description="Disordered" evidence="2">
    <location>
        <begin position="1"/>
        <end position="51"/>
    </location>
</feature>
<accession>A0A6I9V638</accession>
<dbReference type="OrthoDB" id="6344011at2759"/>
<dbReference type="KEGG" id="bdr:105226834"/>
<feature type="coiled-coil region" evidence="1">
    <location>
        <begin position="92"/>
        <end position="133"/>
    </location>
</feature>
<reference evidence="4 5" key="1">
    <citation type="submission" date="2025-05" db="UniProtKB">
        <authorList>
            <consortium name="RefSeq"/>
        </authorList>
    </citation>
    <scope>IDENTIFICATION</scope>
    <source>
        <tissue evidence="4 5">Adult</tissue>
    </source>
</reference>
<evidence type="ECO:0000256" key="1">
    <source>
        <dbReference type="SAM" id="Coils"/>
    </source>
</evidence>
<dbReference type="RefSeq" id="XP_011204218.2">
    <property type="nucleotide sequence ID" value="XM_011205916.4"/>
</dbReference>